<sequence>MEWDKLLMWFVEANEVHAETWGQMGGRSGSANGI</sequence>
<name>A0A317PF07_9HYPH</name>
<proteinExistence type="predicted"/>
<accession>A0A317PF07</accession>
<dbReference type="EMBL" id="QGTR01000006">
    <property type="protein sequence ID" value="PWV97696.1"/>
    <property type="molecule type" value="Genomic_DNA"/>
</dbReference>
<evidence type="ECO:0000313" key="2">
    <source>
        <dbReference type="Proteomes" id="UP000246352"/>
    </source>
</evidence>
<gene>
    <name evidence="1" type="ORF">DFR52_106221</name>
</gene>
<organism evidence="1 2">
    <name type="scientific">Hoeflea marina</name>
    <dbReference type="NCBI Taxonomy" id="274592"/>
    <lineage>
        <taxon>Bacteria</taxon>
        <taxon>Pseudomonadati</taxon>
        <taxon>Pseudomonadota</taxon>
        <taxon>Alphaproteobacteria</taxon>
        <taxon>Hyphomicrobiales</taxon>
        <taxon>Rhizobiaceae</taxon>
        <taxon>Hoeflea</taxon>
    </lineage>
</organism>
<evidence type="ECO:0000313" key="1">
    <source>
        <dbReference type="EMBL" id="PWV97696.1"/>
    </source>
</evidence>
<dbReference type="AlphaFoldDB" id="A0A317PF07"/>
<protein>
    <submittedName>
        <fullName evidence="1">Uncharacterized protein</fullName>
    </submittedName>
</protein>
<keyword evidence="2" id="KW-1185">Reference proteome</keyword>
<dbReference type="Proteomes" id="UP000246352">
    <property type="component" value="Unassembled WGS sequence"/>
</dbReference>
<comment type="caution">
    <text evidence="1">The sequence shown here is derived from an EMBL/GenBank/DDBJ whole genome shotgun (WGS) entry which is preliminary data.</text>
</comment>
<reference evidence="1 2" key="1">
    <citation type="submission" date="2018-05" db="EMBL/GenBank/DDBJ databases">
        <title>Genomic Encyclopedia of Type Strains, Phase IV (KMG-IV): sequencing the most valuable type-strain genomes for metagenomic binning, comparative biology and taxonomic classification.</title>
        <authorList>
            <person name="Goeker M."/>
        </authorList>
    </citation>
    <scope>NUCLEOTIDE SEQUENCE [LARGE SCALE GENOMIC DNA]</scope>
    <source>
        <strain evidence="1 2">DSM 16791</strain>
    </source>
</reference>